<dbReference type="GO" id="GO:0012505">
    <property type="term" value="C:endomembrane system"/>
    <property type="evidence" value="ECO:0007669"/>
    <property type="project" value="UniProtKB-SubCell"/>
</dbReference>
<reference evidence="13" key="1">
    <citation type="submission" date="2021-12" db="EMBL/GenBank/DDBJ databases">
        <title>Prjna785345.</title>
        <authorList>
            <person name="Rujirawat T."/>
            <person name="Krajaejun T."/>
        </authorList>
    </citation>
    <scope>NUCLEOTIDE SEQUENCE</scope>
    <source>
        <strain evidence="13">Pi057C3</strain>
    </source>
</reference>
<keyword evidence="7 10" id="KW-1133">Transmembrane helix</keyword>
<evidence type="ECO:0000256" key="10">
    <source>
        <dbReference type="SAM" id="Phobius"/>
    </source>
</evidence>
<dbReference type="InterPro" id="IPR018303">
    <property type="entry name" value="ATPase_P-typ_P_site"/>
</dbReference>
<dbReference type="SUPFAM" id="SSF81653">
    <property type="entry name" value="Calcium ATPase, transduction domain A"/>
    <property type="match status" value="1"/>
</dbReference>
<dbReference type="Pfam" id="PF16209">
    <property type="entry name" value="PhoLip_ATPase_N"/>
    <property type="match status" value="1"/>
</dbReference>
<feature type="region of interest" description="Disordered" evidence="9">
    <location>
        <begin position="760"/>
        <end position="801"/>
    </location>
</feature>
<dbReference type="PROSITE" id="PS00154">
    <property type="entry name" value="ATPASE_E1_E2"/>
    <property type="match status" value="1"/>
</dbReference>
<evidence type="ECO:0000256" key="6">
    <source>
        <dbReference type="ARBA" id="ARBA00022842"/>
    </source>
</evidence>
<evidence type="ECO:0000256" key="2">
    <source>
        <dbReference type="ARBA" id="ARBA00004308"/>
    </source>
</evidence>
<comment type="subcellular location">
    <subcellularLocation>
        <location evidence="2">Endomembrane system</location>
    </subcellularLocation>
    <subcellularLocation>
        <location evidence="1">Membrane</location>
        <topology evidence="1">Multi-pass membrane protein</topology>
    </subcellularLocation>
</comment>
<keyword evidence="6" id="KW-0460">Magnesium</keyword>
<evidence type="ECO:0000256" key="9">
    <source>
        <dbReference type="SAM" id="MobiDB-lite"/>
    </source>
</evidence>
<dbReference type="EMBL" id="JAKCXM010000472">
    <property type="protein sequence ID" value="KAJ0393680.1"/>
    <property type="molecule type" value="Genomic_DNA"/>
</dbReference>
<keyword evidence="4 10" id="KW-0812">Transmembrane</keyword>
<feature type="transmembrane region" description="Helical" evidence="10">
    <location>
        <begin position="86"/>
        <end position="103"/>
    </location>
</feature>
<evidence type="ECO:0000313" key="13">
    <source>
        <dbReference type="EMBL" id="KAJ0393680.1"/>
    </source>
</evidence>
<dbReference type="PANTHER" id="PTHR24092">
    <property type="entry name" value="PROBABLE PHOSPHOLIPID-TRANSPORTING ATPASE"/>
    <property type="match status" value="1"/>
</dbReference>
<feature type="compositionally biased region" description="Low complexity" evidence="9">
    <location>
        <begin position="876"/>
        <end position="890"/>
    </location>
</feature>
<gene>
    <name evidence="13" type="ORF">P43SY_010417</name>
</gene>
<dbReference type="GO" id="GO:0140326">
    <property type="term" value="F:ATPase-coupled intramembrane lipid transporter activity"/>
    <property type="evidence" value="ECO:0007669"/>
    <property type="project" value="TreeGrafter"/>
</dbReference>
<name>A0AAD5Q4Q8_PYTIN</name>
<sequence>MTEPKYASLRTSRAAQRAASFPPPPPPRGLTSRTATAASDADYRVVALDGRGAGAGAAFCSNVVITSKYTAWNFFPLFMIETFRKLANFYFLLVAVMQCIPAISNTNGMPTNLPALVFIIFVDAVLAIVEDYRRHKADDEANSTECQIVSATYRQPTDPSASKRQVVLKPSAEDPGISLIMWSQLTVGTVVKLRNRETAPADLLILAVDEQDPTDPTGICYVETKSLDGETNLKLRQACDLTLNAGTADKIAALRGYLRCENPNRAITRFDGTLAIEDVANEGRVEQQPVNIKNIILRGCQLRNTEWMFGLVVNTGPDTKIVQSMDKPRPKWSSIHEMVNKMLLWVFIAQMSLCVIGATTQIMWLSQDGGVPSYLLWDPSLFKQWLIGVGYYFLLLYQMIPISLYVTISIVMLMQAFFMTFDLEMYHDETDSPMKVRSMGLNEELGQISYVFSDKTGTLTCNVMEFRKCSINGTSYGTGTTEIGQEGMQAVNASDYAIAQFHFLEKLLLHHGRLNYKRMSMLVPYMFYKNTLMVVAQYFFMFTTGSSAQKFYSEFAFQLYNLIYTSIPIGVLGVFDYDVPWSFARKFPELYQVGPRRELFNYKTFGMWVLTAYYDAALICLISLYCFNEQRSNEGSAPLLQYGIVTFTLVVLISSLKFVVIQMSWTVQGGLLWFFSVMCYLPTSIWLSGRRVEVSATDFGQFENTLHFPSFWFTIVLGCVGIIIQNFAVRAIQRRFYPQPWHIVQELFVLEKSGKQAAPGLQSNRDIEAGGAHNTNLLKPEPPLRRRSQRESCMSAHSSSSRRQRMSSFAFSFDPETTAAESFMASHCVHDAGAAIHEAEAHCRVGREDMRASDYRMSQSLIEEAGSPHRTNRILSSASSLSPSQTRQSQPGLFTW</sequence>
<protein>
    <recommendedName>
        <fullName evidence="15">Phospholipid-transporting ATPase</fullName>
    </recommendedName>
</protein>
<feature type="transmembrane region" description="Helical" evidence="10">
    <location>
        <begin position="639"/>
        <end position="659"/>
    </location>
</feature>
<evidence type="ECO:0000256" key="7">
    <source>
        <dbReference type="ARBA" id="ARBA00022989"/>
    </source>
</evidence>
<dbReference type="Proteomes" id="UP001209570">
    <property type="component" value="Unassembled WGS sequence"/>
</dbReference>
<feature type="transmembrane region" description="Helical" evidence="10">
    <location>
        <begin position="385"/>
        <end position="418"/>
    </location>
</feature>
<proteinExistence type="predicted"/>
<keyword evidence="3" id="KW-0813">Transport</keyword>
<feature type="region of interest" description="Disordered" evidence="9">
    <location>
        <begin position="863"/>
        <end position="896"/>
    </location>
</feature>
<feature type="region of interest" description="Disordered" evidence="9">
    <location>
        <begin position="1"/>
        <end position="36"/>
    </location>
</feature>
<dbReference type="InterPro" id="IPR032631">
    <property type="entry name" value="P-type_ATPase_N"/>
</dbReference>
<feature type="transmembrane region" description="Helical" evidence="10">
    <location>
        <begin position="522"/>
        <end position="542"/>
    </location>
</feature>
<feature type="transmembrane region" description="Helical" evidence="10">
    <location>
        <begin position="671"/>
        <end position="689"/>
    </location>
</feature>
<evidence type="ECO:0008006" key="15">
    <source>
        <dbReference type="Google" id="ProtNLM"/>
    </source>
</evidence>
<dbReference type="InterPro" id="IPR008250">
    <property type="entry name" value="ATPase_P-typ_transduc_dom_A_sf"/>
</dbReference>
<dbReference type="InterPro" id="IPR023298">
    <property type="entry name" value="ATPase_P-typ_TM_dom_sf"/>
</dbReference>
<dbReference type="GO" id="GO:0005886">
    <property type="term" value="C:plasma membrane"/>
    <property type="evidence" value="ECO:0007669"/>
    <property type="project" value="TreeGrafter"/>
</dbReference>
<feature type="domain" description="P-type ATPase C-terminal" evidence="12">
    <location>
        <begin position="491"/>
        <end position="739"/>
    </location>
</feature>
<evidence type="ECO:0000256" key="1">
    <source>
        <dbReference type="ARBA" id="ARBA00004141"/>
    </source>
</evidence>
<dbReference type="SUPFAM" id="SSF81665">
    <property type="entry name" value="Calcium ATPase, transmembrane domain M"/>
    <property type="match status" value="1"/>
</dbReference>
<feature type="transmembrane region" description="Helical" evidence="10">
    <location>
        <begin position="605"/>
        <end position="627"/>
    </location>
</feature>
<feature type="transmembrane region" description="Helical" evidence="10">
    <location>
        <begin position="342"/>
        <end position="365"/>
    </location>
</feature>
<accession>A0AAD5Q4Q8</accession>
<feature type="domain" description="P-type ATPase N-terminal" evidence="11">
    <location>
        <begin position="57"/>
        <end position="110"/>
    </location>
</feature>
<feature type="transmembrane region" description="Helical" evidence="10">
    <location>
        <begin position="109"/>
        <end position="129"/>
    </location>
</feature>
<evidence type="ECO:0000256" key="5">
    <source>
        <dbReference type="ARBA" id="ARBA00022723"/>
    </source>
</evidence>
<feature type="transmembrane region" description="Helical" evidence="10">
    <location>
        <begin position="709"/>
        <end position="729"/>
    </location>
</feature>
<dbReference type="Gene3D" id="2.70.150.10">
    <property type="entry name" value="Calcium-transporting ATPase, cytoplasmic transduction domain A"/>
    <property type="match status" value="1"/>
</dbReference>
<keyword evidence="5" id="KW-0479">Metal-binding</keyword>
<dbReference type="PANTHER" id="PTHR24092:SF180">
    <property type="entry name" value="PHOSPHOLIPID-TRANSPORTING ATPASE DNF1-RELATED"/>
    <property type="match status" value="1"/>
</dbReference>
<dbReference type="GO" id="GO:0045332">
    <property type="term" value="P:phospholipid translocation"/>
    <property type="evidence" value="ECO:0007669"/>
    <property type="project" value="TreeGrafter"/>
</dbReference>
<dbReference type="Pfam" id="PF16212">
    <property type="entry name" value="PhoLip_ATPase_C"/>
    <property type="match status" value="1"/>
</dbReference>
<feature type="transmembrane region" description="Helical" evidence="10">
    <location>
        <begin position="562"/>
        <end position="584"/>
    </location>
</feature>
<evidence type="ECO:0000259" key="11">
    <source>
        <dbReference type="Pfam" id="PF16209"/>
    </source>
</evidence>
<evidence type="ECO:0000313" key="14">
    <source>
        <dbReference type="Proteomes" id="UP001209570"/>
    </source>
</evidence>
<dbReference type="AlphaFoldDB" id="A0AAD5Q4Q8"/>
<evidence type="ECO:0000256" key="8">
    <source>
        <dbReference type="ARBA" id="ARBA00023136"/>
    </source>
</evidence>
<dbReference type="GO" id="GO:0046872">
    <property type="term" value="F:metal ion binding"/>
    <property type="evidence" value="ECO:0007669"/>
    <property type="project" value="UniProtKB-KW"/>
</dbReference>
<keyword evidence="8 10" id="KW-0472">Membrane</keyword>
<comment type="caution">
    <text evidence="13">The sequence shown here is derived from an EMBL/GenBank/DDBJ whole genome shotgun (WGS) entry which is preliminary data.</text>
</comment>
<evidence type="ECO:0000256" key="3">
    <source>
        <dbReference type="ARBA" id="ARBA00022448"/>
    </source>
</evidence>
<evidence type="ECO:0000256" key="4">
    <source>
        <dbReference type="ARBA" id="ARBA00022692"/>
    </source>
</evidence>
<dbReference type="InterPro" id="IPR032630">
    <property type="entry name" value="P_typ_ATPase_c"/>
</dbReference>
<keyword evidence="14" id="KW-1185">Reference proteome</keyword>
<organism evidence="13 14">
    <name type="scientific">Pythium insidiosum</name>
    <name type="common">Pythiosis disease agent</name>
    <dbReference type="NCBI Taxonomy" id="114742"/>
    <lineage>
        <taxon>Eukaryota</taxon>
        <taxon>Sar</taxon>
        <taxon>Stramenopiles</taxon>
        <taxon>Oomycota</taxon>
        <taxon>Peronosporomycetes</taxon>
        <taxon>Pythiales</taxon>
        <taxon>Pythiaceae</taxon>
        <taxon>Pythium</taxon>
    </lineage>
</organism>
<evidence type="ECO:0000259" key="12">
    <source>
        <dbReference type="Pfam" id="PF16212"/>
    </source>
</evidence>